<proteinExistence type="predicted"/>
<dbReference type="AlphaFoldDB" id="A0A8D8U091"/>
<dbReference type="PANTHER" id="PTHR21505">
    <property type="entry name" value="MADF DOMAIN-CONTAINING PROTEIN-RELATED"/>
    <property type="match status" value="1"/>
</dbReference>
<organism evidence="2">
    <name type="scientific">Cacopsylla melanoneura</name>
    <dbReference type="NCBI Taxonomy" id="428564"/>
    <lineage>
        <taxon>Eukaryota</taxon>
        <taxon>Metazoa</taxon>
        <taxon>Ecdysozoa</taxon>
        <taxon>Arthropoda</taxon>
        <taxon>Hexapoda</taxon>
        <taxon>Insecta</taxon>
        <taxon>Pterygota</taxon>
        <taxon>Neoptera</taxon>
        <taxon>Paraneoptera</taxon>
        <taxon>Hemiptera</taxon>
        <taxon>Sternorrhyncha</taxon>
        <taxon>Psylloidea</taxon>
        <taxon>Psyllidae</taxon>
        <taxon>Psyllinae</taxon>
        <taxon>Cacopsylla</taxon>
    </lineage>
</organism>
<name>A0A8D8U091_9HEMI</name>
<sequence>MANTPEELVEFTKNINECLDEAFETKLQNMRSAFRKELRKIKSSRPGGSGEESVHRSTLWYFDLLVFTKDQEVPTPSISNISPITPSSEKVRTLFFCCHIKY</sequence>
<evidence type="ECO:0000313" key="2">
    <source>
        <dbReference type="EMBL" id="CAG6696046.1"/>
    </source>
</evidence>
<reference evidence="2" key="1">
    <citation type="submission" date="2021-05" db="EMBL/GenBank/DDBJ databases">
        <authorList>
            <person name="Alioto T."/>
            <person name="Alioto T."/>
            <person name="Gomez Garrido J."/>
        </authorList>
    </citation>
    <scope>NUCLEOTIDE SEQUENCE</scope>
</reference>
<evidence type="ECO:0000259" key="1">
    <source>
        <dbReference type="Pfam" id="PF10545"/>
    </source>
</evidence>
<accession>A0A8D8U091</accession>
<protein>
    <recommendedName>
        <fullName evidence="1">MADF domain-containing protein</fullName>
    </recommendedName>
</protein>
<dbReference type="EMBL" id="HBUF01326980">
    <property type="protein sequence ID" value="CAG6696046.1"/>
    <property type="molecule type" value="Transcribed_RNA"/>
</dbReference>
<feature type="domain" description="MADF" evidence="1">
    <location>
        <begin position="15"/>
        <end position="67"/>
    </location>
</feature>
<dbReference type="InterPro" id="IPR006578">
    <property type="entry name" value="MADF-dom"/>
</dbReference>
<dbReference type="Pfam" id="PF10545">
    <property type="entry name" value="MADF_DNA_bdg"/>
    <property type="match status" value="1"/>
</dbReference>
<dbReference type="PANTHER" id="PTHR21505:SF8">
    <property type="entry name" value="DPT-YFP REPRESSOR BY OVEREXPRESSION, ISOFORM D-RELATED"/>
    <property type="match status" value="1"/>
</dbReference>